<dbReference type="Proteomes" id="UP001150217">
    <property type="component" value="Unassembled WGS sequence"/>
</dbReference>
<proteinExistence type="predicted"/>
<feature type="compositionally biased region" description="Polar residues" evidence="1">
    <location>
        <begin position="158"/>
        <end position="181"/>
    </location>
</feature>
<evidence type="ECO:0000256" key="1">
    <source>
        <dbReference type="SAM" id="MobiDB-lite"/>
    </source>
</evidence>
<accession>A0ABQ8VLU2</accession>
<gene>
    <name evidence="2" type="ORF">C8R41DRAFT_917726</name>
</gene>
<evidence type="ECO:0000313" key="3">
    <source>
        <dbReference type="Proteomes" id="UP001150217"/>
    </source>
</evidence>
<organism evidence="2 3">
    <name type="scientific">Lentinula lateritia</name>
    <dbReference type="NCBI Taxonomy" id="40482"/>
    <lineage>
        <taxon>Eukaryota</taxon>
        <taxon>Fungi</taxon>
        <taxon>Dikarya</taxon>
        <taxon>Basidiomycota</taxon>
        <taxon>Agaricomycotina</taxon>
        <taxon>Agaricomycetes</taxon>
        <taxon>Agaricomycetidae</taxon>
        <taxon>Agaricales</taxon>
        <taxon>Marasmiineae</taxon>
        <taxon>Omphalotaceae</taxon>
        <taxon>Lentinula</taxon>
    </lineage>
</organism>
<feature type="region of interest" description="Disordered" evidence="1">
    <location>
        <begin position="92"/>
        <end position="181"/>
    </location>
</feature>
<evidence type="ECO:0000313" key="2">
    <source>
        <dbReference type="EMBL" id="KAJ4497359.1"/>
    </source>
</evidence>
<sequence length="410" mass="45496">MHCLQPLDVGCFSPLQTAGFNRCDDILAETGVSMDLCDVVKEYMAVRDLSFKESTIKTAWQKSGINPLNPGIFSEADFAPSIASSTRMQLPASYPTQLPHGPDVASSDAEFDGKVLEGRERRRNKRGSDSDYCTDESSLESSDKSDDSEEPSCHCSLSPPQDRNVNMQSTPLTRSHQISNQQVPMTPTAIPLTPSISLTPAPSIPGPSGSHFHATISLWEIELMCRVADLERDLAITKAERDAATVYTVYSSQEASIYKHHLNSHTNKKDTSKRFPTLACVVTSRDGRIQAKEDDVRRQAKVQANEERAQKKKDKERDDIIRRAAQEKEGTEFEGSLNSKNKTELEDIAFSLGLDIDATAIILKIRIDAHFNATPSLKQDPQYMGLFTCKRKCAPVLSENNDIWPSSSQR</sequence>
<protein>
    <submittedName>
        <fullName evidence="2">Uncharacterized protein</fullName>
    </submittedName>
</protein>
<reference evidence="2" key="1">
    <citation type="submission" date="2022-08" db="EMBL/GenBank/DDBJ databases">
        <title>A Global Phylogenomic Analysis of the Shiitake Genus Lentinula.</title>
        <authorList>
            <consortium name="DOE Joint Genome Institute"/>
            <person name="Sierra-Patev S."/>
            <person name="Min B."/>
            <person name="Naranjo-Ortiz M."/>
            <person name="Looney B."/>
            <person name="Konkel Z."/>
            <person name="Slot J.C."/>
            <person name="Sakamoto Y."/>
            <person name="Steenwyk J.L."/>
            <person name="Rokas A."/>
            <person name="Carro J."/>
            <person name="Camarero S."/>
            <person name="Ferreira P."/>
            <person name="Molpeceres G."/>
            <person name="Ruiz-Duenas F.J."/>
            <person name="Serrano A."/>
            <person name="Henrissat B."/>
            <person name="Drula E."/>
            <person name="Hughes K.W."/>
            <person name="Mata J.L."/>
            <person name="Ishikawa N.K."/>
            <person name="Vargas-Isla R."/>
            <person name="Ushijima S."/>
            <person name="Smith C.A."/>
            <person name="Ahrendt S."/>
            <person name="Andreopoulos W."/>
            <person name="He G."/>
            <person name="Labutti K."/>
            <person name="Lipzen A."/>
            <person name="Ng V."/>
            <person name="Riley R."/>
            <person name="Sandor L."/>
            <person name="Barry K."/>
            <person name="Martinez A.T."/>
            <person name="Xiao Y."/>
            <person name="Gibbons J.G."/>
            <person name="Terashima K."/>
            <person name="Grigoriev I.V."/>
            <person name="Hibbett D.S."/>
        </authorList>
    </citation>
    <scope>NUCLEOTIDE SEQUENCE</scope>
    <source>
        <strain evidence="2">RHP3577 ss4</strain>
    </source>
</reference>
<feature type="compositionally biased region" description="Basic and acidic residues" evidence="1">
    <location>
        <begin position="111"/>
        <end position="120"/>
    </location>
</feature>
<keyword evidence="3" id="KW-1185">Reference proteome</keyword>
<dbReference type="EMBL" id="JANVFT010000022">
    <property type="protein sequence ID" value="KAJ4497359.1"/>
    <property type="molecule type" value="Genomic_DNA"/>
</dbReference>
<comment type="caution">
    <text evidence="2">The sequence shown here is derived from an EMBL/GenBank/DDBJ whole genome shotgun (WGS) entry which is preliminary data.</text>
</comment>
<feature type="region of interest" description="Disordered" evidence="1">
    <location>
        <begin position="292"/>
        <end position="317"/>
    </location>
</feature>
<name>A0ABQ8VLU2_9AGAR</name>